<evidence type="ECO:0000313" key="1">
    <source>
        <dbReference type="EMBL" id="RKQ69733.1"/>
    </source>
</evidence>
<dbReference type="EMBL" id="RBII01000002">
    <property type="protein sequence ID" value="RKQ69733.1"/>
    <property type="molecule type" value="Genomic_DNA"/>
</dbReference>
<dbReference type="Pfam" id="PF05284">
    <property type="entry name" value="DUF736"/>
    <property type="match status" value="1"/>
</dbReference>
<accession>A0A420WFI2</accession>
<protein>
    <submittedName>
        <fullName evidence="1">Uncharacterized protein (DUF736 family)</fullName>
    </submittedName>
</protein>
<keyword evidence="2" id="KW-1185">Reference proteome</keyword>
<dbReference type="InterPro" id="IPR007948">
    <property type="entry name" value="DUF736"/>
</dbReference>
<dbReference type="AlphaFoldDB" id="A0A420WFI2"/>
<comment type="caution">
    <text evidence="1">The sequence shown here is derived from an EMBL/GenBank/DDBJ whole genome shotgun (WGS) entry which is preliminary data.</text>
</comment>
<evidence type="ECO:0000313" key="2">
    <source>
        <dbReference type="Proteomes" id="UP000282211"/>
    </source>
</evidence>
<organism evidence="1 2">
    <name type="scientific">Litorimonas taeanensis</name>
    <dbReference type="NCBI Taxonomy" id="568099"/>
    <lineage>
        <taxon>Bacteria</taxon>
        <taxon>Pseudomonadati</taxon>
        <taxon>Pseudomonadota</taxon>
        <taxon>Alphaproteobacteria</taxon>
        <taxon>Maricaulales</taxon>
        <taxon>Robiginitomaculaceae</taxon>
    </lineage>
</organism>
<name>A0A420WFI2_9PROT</name>
<proteinExistence type="predicted"/>
<dbReference type="InParanoid" id="A0A420WFI2"/>
<dbReference type="Proteomes" id="UP000282211">
    <property type="component" value="Unassembled WGS sequence"/>
</dbReference>
<gene>
    <name evidence="1" type="ORF">DES40_2541</name>
</gene>
<reference evidence="1 2" key="1">
    <citation type="submission" date="2018-10" db="EMBL/GenBank/DDBJ databases">
        <title>Genomic Encyclopedia of Type Strains, Phase IV (KMG-IV): sequencing the most valuable type-strain genomes for metagenomic binning, comparative biology and taxonomic classification.</title>
        <authorList>
            <person name="Goeker M."/>
        </authorList>
    </citation>
    <scope>NUCLEOTIDE SEQUENCE [LARGE SCALE GENOMIC DNA]</scope>
    <source>
        <strain evidence="1 2">DSM 22008</strain>
    </source>
</reference>
<sequence length="107" mass="11790">MATIGTFSPTKAGGYEGTITTLMTSRKVRFVPNDKKKTEASPDFFVKSGRCDIGVAWNETSDPQDDSEPMDYISVKLDGPEMNKPINAALFDREDGADLVWSRPKAQ</sequence>
<dbReference type="RefSeq" id="WP_121102700.1">
    <property type="nucleotide sequence ID" value="NZ_RBII01000002.1"/>
</dbReference>
<dbReference type="OrthoDB" id="9800788at2"/>